<accession>A0A809R0P4</accession>
<dbReference type="Pfam" id="PF06167">
    <property type="entry name" value="Peptidase_M90"/>
    <property type="match status" value="1"/>
</dbReference>
<dbReference type="PANTHER" id="PTHR30164:SF2">
    <property type="entry name" value="PROTEIN MTFA"/>
    <property type="match status" value="1"/>
</dbReference>
<dbReference type="AlphaFoldDB" id="A0A809R0P4"/>
<evidence type="ECO:0000313" key="2">
    <source>
        <dbReference type="Proteomes" id="UP000662914"/>
    </source>
</evidence>
<reference evidence="1" key="1">
    <citation type="journal article" name="DNA Res.">
        <title>The physiological potential of anammox bacteria as revealed by their core genome structure.</title>
        <authorList>
            <person name="Okubo T."/>
            <person name="Toyoda A."/>
            <person name="Fukuhara K."/>
            <person name="Uchiyama I."/>
            <person name="Harigaya Y."/>
            <person name="Kuroiwa M."/>
            <person name="Suzuki T."/>
            <person name="Murakami Y."/>
            <person name="Suwa Y."/>
            <person name="Takami H."/>
        </authorList>
    </citation>
    <scope>NUCLEOTIDE SEQUENCE</scope>
    <source>
        <strain evidence="1">317325-3</strain>
    </source>
</reference>
<dbReference type="Gene3D" id="3.40.390.10">
    <property type="entry name" value="Collagenase (Catalytic Domain)"/>
    <property type="match status" value="1"/>
</dbReference>
<dbReference type="GO" id="GO:0005829">
    <property type="term" value="C:cytosol"/>
    <property type="evidence" value="ECO:0007669"/>
    <property type="project" value="TreeGrafter"/>
</dbReference>
<gene>
    <name evidence="1" type="ORF">DSYM_19120</name>
</gene>
<dbReference type="FunFam" id="3.40.390.10:FF:000012">
    <property type="entry name" value="Protein MtfA"/>
    <property type="match status" value="1"/>
</dbReference>
<name>A0A809R0P4_9PROT</name>
<proteinExistence type="predicted"/>
<dbReference type="KEGG" id="ddz:DSYM_19120"/>
<protein>
    <submittedName>
        <fullName evidence="1">Zinc-dependent peptidase</fullName>
    </submittedName>
</protein>
<dbReference type="InterPro" id="IPR024079">
    <property type="entry name" value="MetalloPept_cat_dom_sf"/>
</dbReference>
<dbReference type="PANTHER" id="PTHR30164">
    <property type="entry name" value="MTFA PEPTIDASE"/>
    <property type="match status" value="1"/>
</dbReference>
<dbReference type="GO" id="GO:0008237">
    <property type="term" value="F:metallopeptidase activity"/>
    <property type="evidence" value="ECO:0007669"/>
    <property type="project" value="InterPro"/>
</dbReference>
<sequence>MLDTLKKLFGQAESLHPAITEGEWARIEAGLPFLRRLGAADRARLREMALAFIAQKEWHGAQGLQLTPGIQLAIALQACLPVLELGLDSYRGWVGIVVYPGDFLIPRRQISEDGVMHEYDDQVAGEAWAGGPVLLSWFDRPEEADGMNVVIHEFAHKLDMLNGPPDGLPPLHEGMSRQAWGDAFLPAYENFCDRVDAGEDTWIDPYAAESPAEFFAVTSEVFFEAPDLLRAEYPAVYEQLRQFYRQDPLK</sequence>
<dbReference type="GO" id="GO:0004177">
    <property type="term" value="F:aminopeptidase activity"/>
    <property type="evidence" value="ECO:0007669"/>
    <property type="project" value="TreeGrafter"/>
</dbReference>
<dbReference type="Gene3D" id="1.10.472.150">
    <property type="entry name" value="Glucose-regulated metallo-peptidase M90, N-terminal domain"/>
    <property type="match status" value="1"/>
</dbReference>
<dbReference type="EMBL" id="AP021857">
    <property type="protein sequence ID" value="BBO21213.1"/>
    <property type="molecule type" value="Genomic_DNA"/>
</dbReference>
<dbReference type="SUPFAM" id="SSF55486">
    <property type="entry name" value="Metalloproteases ('zincins'), catalytic domain"/>
    <property type="match status" value="1"/>
</dbReference>
<dbReference type="Proteomes" id="UP000662914">
    <property type="component" value="Chromosome"/>
</dbReference>
<organism evidence="1 2">
    <name type="scientific">Candidatus Desulfobacillus denitrificans</name>
    <dbReference type="NCBI Taxonomy" id="2608985"/>
    <lineage>
        <taxon>Bacteria</taxon>
        <taxon>Pseudomonadati</taxon>
        <taxon>Pseudomonadota</taxon>
        <taxon>Betaproteobacteria</taxon>
        <taxon>Candidatus Desulfobacillus</taxon>
    </lineage>
</organism>
<dbReference type="CDD" id="cd20169">
    <property type="entry name" value="Peptidase_M90_mtfA"/>
    <property type="match status" value="1"/>
</dbReference>
<dbReference type="InterPro" id="IPR010384">
    <property type="entry name" value="MtfA_fam"/>
</dbReference>
<evidence type="ECO:0000313" key="1">
    <source>
        <dbReference type="EMBL" id="BBO21213.1"/>
    </source>
</evidence>
<dbReference type="InterPro" id="IPR042252">
    <property type="entry name" value="MtfA_N"/>
</dbReference>